<reference evidence="5 6" key="1">
    <citation type="submission" date="2020-08" db="EMBL/GenBank/DDBJ databases">
        <title>Genomic Encyclopedia of Type Strains, Phase III (KMG-III): the genomes of soil and plant-associated and newly described type strains.</title>
        <authorList>
            <person name="Whitman W."/>
        </authorList>
    </citation>
    <scope>NUCLEOTIDE SEQUENCE [LARGE SCALE GENOMIC DNA]</scope>
    <source>
        <strain evidence="5 6">CECT 8640</strain>
    </source>
</reference>
<dbReference type="RefSeq" id="WP_184694100.1">
    <property type="nucleotide sequence ID" value="NZ_JACHJN010000007.1"/>
</dbReference>
<accession>A0A841CMY9</accession>
<dbReference type="InterPro" id="IPR036322">
    <property type="entry name" value="WD40_repeat_dom_sf"/>
</dbReference>
<evidence type="ECO:0000256" key="2">
    <source>
        <dbReference type="ARBA" id="ARBA00022737"/>
    </source>
</evidence>
<dbReference type="PROSITE" id="PS50082">
    <property type="entry name" value="WD_REPEATS_2"/>
    <property type="match status" value="4"/>
</dbReference>
<dbReference type="CDD" id="cd00200">
    <property type="entry name" value="WD40"/>
    <property type="match status" value="1"/>
</dbReference>
<dbReference type="InterPro" id="IPR027417">
    <property type="entry name" value="P-loop_NTPase"/>
</dbReference>
<dbReference type="PROSITE" id="PS50294">
    <property type="entry name" value="WD_REPEATS_REGION"/>
    <property type="match status" value="4"/>
</dbReference>
<feature type="repeat" description="WD" evidence="3">
    <location>
        <begin position="772"/>
        <end position="804"/>
    </location>
</feature>
<evidence type="ECO:0000256" key="3">
    <source>
        <dbReference type="PROSITE-ProRule" id="PRU00221"/>
    </source>
</evidence>
<dbReference type="Gene3D" id="2.130.10.10">
    <property type="entry name" value="YVTN repeat-like/Quinoprotein amine dehydrogenase"/>
    <property type="match status" value="4"/>
</dbReference>
<comment type="caution">
    <text evidence="5">The sequence shown here is derived from an EMBL/GenBank/DDBJ whole genome shotgun (WGS) entry which is preliminary data.</text>
</comment>
<dbReference type="InterPro" id="IPR019775">
    <property type="entry name" value="WD40_repeat_CS"/>
</dbReference>
<name>A0A841CMY9_9PSEU</name>
<dbReference type="InterPro" id="IPR020472">
    <property type="entry name" value="WD40_PAC1"/>
</dbReference>
<keyword evidence="2" id="KW-0677">Repeat</keyword>
<dbReference type="InterPro" id="IPR049052">
    <property type="entry name" value="nSTAND1"/>
</dbReference>
<dbReference type="SMART" id="SM00320">
    <property type="entry name" value="WD40"/>
    <property type="match status" value="12"/>
</dbReference>
<dbReference type="InterPro" id="IPR015943">
    <property type="entry name" value="WD40/YVTN_repeat-like_dom_sf"/>
</dbReference>
<dbReference type="PANTHER" id="PTHR22847">
    <property type="entry name" value="WD40 REPEAT PROTEIN"/>
    <property type="match status" value="1"/>
</dbReference>
<dbReference type="Proteomes" id="UP000547510">
    <property type="component" value="Unassembled WGS sequence"/>
</dbReference>
<dbReference type="Pfam" id="PF20703">
    <property type="entry name" value="nSTAND1"/>
    <property type="match status" value="1"/>
</dbReference>
<evidence type="ECO:0000259" key="4">
    <source>
        <dbReference type="Pfam" id="PF20703"/>
    </source>
</evidence>
<gene>
    <name evidence="5" type="ORF">FHS29_004901</name>
</gene>
<dbReference type="AlphaFoldDB" id="A0A841CMY9"/>
<dbReference type="SUPFAM" id="SSF52540">
    <property type="entry name" value="P-loop containing nucleoside triphosphate hydrolases"/>
    <property type="match status" value="1"/>
</dbReference>
<feature type="repeat" description="WD" evidence="3">
    <location>
        <begin position="1185"/>
        <end position="1226"/>
    </location>
</feature>
<dbReference type="Pfam" id="PF00400">
    <property type="entry name" value="WD40"/>
    <property type="match status" value="5"/>
</dbReference>
<dbReference type="InterPro" id="IPR001680">
    <property type="entry name" value="WD40_rpt"/>
</dbReference>
<dbReference type="PROSITE" id="PS00678">
    <property type="entry name" value="WD_REPEATS_1"/>
    <property type="match status" value="1"/>
</dbReference>
<keyword evidence="1 3" id="KW-0853">WD repeat</keyword>
<dbReference type="SUPFAM" id="SSF50978">
    <property type="entry name" value="WD40 repeat-like"/>
    <property type="match status" value="2"/>
</dbReference>
<evidence type="ECO:0000256" key="1">
    <source>
        <dbReference type="ARBA" id="ARBA00022574"/>
    </source>
</evidence>
<protein>
    <submittedName>
        <fullName evidence="5">WD40 repeat protein</fullName>
    </submittedName>
</protein>
<proteinExistence type="predicted"/>
<feature type="domain" description="Novel STAND NTPase 1" evidence="4">
    <location>
        <begin position="52"/>
        <end position="451"/>
    </location>
</feature>
<feature type="repeat" description="WD" evidence="3">
    <location>
        <begin position="1098"/>
        <end position="1139"/>
    </location>
</feature>
<evidence type="ECO:0000313" key="6">
    <source>
        <dbReference type="Proteomes" id="UP000547510"/>
    </source>
</evidence>
<dbReference type="PRINTS" id="PR00320">
    <property type="entry name" value="GPROTEINBRPT"/>
</dbReference>
<keyword evidence="6" id="KW-1185">Reference proteome</keyword>
<evidence type="ECO:0000313" key="5">
    <source>
        <dbReference type="EMBL" id="MBB5958293.1"/>
    </source>
</evidence>
<dbReference type="EMBL" id="JACHJN010000007">
    <property type="protein sequence ID" value="MBB5958293.1"/>
    <property type="molecule type" value="Genomic_DNA"/>
</dbReference>
<dbReference type="PANTHER" id="PTHR22847:SF637">
    <property type="entry name" value="WD REPEAT DOMAIN 5B"/>
    <property type="match status" value="1"/>
</dbReference>
<sequence length="1257" mass="135141">MQVNGTPVVHLEAEAAYGAVAYQSGRDTHLHYHGSAHSTHRVESGGKGDQCPYPGLAAFGPGEARWFFGRERAAADLISLLDRRLASGGAQVVVAPSGAGKSSLLRAGLLPRLRHRALPGSRTWPKALFTPTARPLHSLATQLAPLVGAEPAALATALRTDPGPWLARLRGRDADSRVLLVVDQFEELFTLCGDESERRAFVQLLSGLAEARDGADVLVVIGVRADFYATFAAYPALRSALQDSPLVLGPMSGSELREAIEYPARDLGLQVEPGLVELLLRDLGVTDGEVGYEAGRLPLLAHALRGVWHQRHGSTLTVDGYRVTGGIERAIARTADQVHAGLDEAAQQAARELFLRLVGVGDGTDDTRRRVRRDELLHTSAEPDAVLRALEAFTAQRLLTRQRDVVEITHEALIRAWPLLRKWLDKDRDGLLVHQRLADAAVGWHRNGRSPDALYRGVVLADAHAAAAKQHIVLTPLEQDFLAAGRRARQRGVRRRRKLVAGMAVVSVLALLSAVVAFRSADQAAQQQRYAQDQRLIAESRRLATQAQEFADYNPQASIVLALASWRTRQTPEARGALLGTQMGSFDGVTVLDEGRELTAVAVSKDGDLVALGGQAGRLWLLSAPSRQVIWTDEFPDRYVTAVEFGIDHTLAVTTVKRLPDGKPGDGGTVALWPDAKVKAEREEFDPEQGPLFDIAFSDNGALLATAGQQPGVRQWSTATANPYGEALQDRDAAAYTVAYRPCDECKELIAGGDGVIRRWDRFTGRSLESITWRNTAAVHAVGFSRGGKLLASGAADQVLRLWDGGGTALLDEVTGHNLLISDLAFAAGEPCDTGGNRPGCALLTNSLDLTTRVWMVRHDNTPAGPGVVTATEVAKFETQNSTSYHAAFVGDSYQVVASGTDGSARWWSTARRVVSSAAAVNDIDFTGDGESQIAVDAQGAVLSDYSTPSENGRFWRQRSQVFTSAAFSPSGDHVAVAGGANDVGVAAAGDRSLATEARRFVATDRSDEILRVAFGPDGTLFTGSREGLVKRWQITVAAERTTAEESASLTEPGAEVAHEKGLCGMAISHNRRYLATGSDGVGRLWDTSDNQPVGKPLAGHQGSVCGLAFNRDDTVLATAGFDNTVRLWDVPTGLPIGEPLLGHTGPVMSVAFSDDGKLASGSHDRTVRVWDASRPESPRHWATLTGHRDKINAVRFRPASDELHTGSDDHTLRMWQFDVDQVRQRACGLVAHVLASDEASKNLPELGTVQRQDVCA</sequence>
<organism evidence="5 6">
    <name type="scientific">Saccharothrix tamanrassetensis</name>
    <dbReference type="NCBI Taxonomy" id="1051531"/>
    <lineage>
        <taxon>Bacteria</taxon>
        <taxon>Bacillati</taxon>
        <taxon>Actinomycetota</taxon>
        <taxon>Actinomycetes</taxon>
        <taxon>Pseudonocardiales</taxon>
        <taxon>Pseudonocardiaceae</taxon>
        <taxon>Saccharothrix</taxon>
    </lineage>
</organism>
<feature type="repeat" description="WD" evidence="3">
    <location>
        <begin position="1141"/>
        <end position="1181"/>
    </location>
</feature>